<proteinExistence type="predicted"/>
<sequence length="97" mass="10826">MVLMSYPRKKSGIEDDGKSIQEVKGDEVAVKAQSIETATKSMSNSLRIVGNGDTEEILQQQPFQEVKPAAIENDRSFREEIELRKTSNVNEVSKQNA</sequence>
<name>A0AAN9PII3_CLITE</name>
<dbReference type="AlphaFoldDB" id="A0AAN9PII3"/>
<evidence type="ECO:0000313" key="1">
    <source>
        <dbReference type="EMBL" id="KAK7300665.1"/>
    </source>
</evidence>
<reference evidence="1 2" key="1">
    <citation type="submission" date="2024-01" db="EMBL/GenBank/DDBJ databases">
        <title>The genomes of 5 underutilized Papilionoideae crops provide insights into root nodulation and disease resistance.</title>
        <authorList>
            <person name="Yuan L."/>
        </authorList>
    </citation>
    <scope>NUCLEOTIDE SEQUENCE [LARGE SCALE GENOMIC DNA]</scope>
    <source>
        <strain evidence="1">LY-2023</strain>
        <tissue evidence="1">Leaf</tissue>
    </source>
</reference>
<keyword evidence="2" id="KW-1185">Reference proteome</keyword>
<gene>
    <name evidence="1" type="ORF">RJT34_11513</name>
</gene>
<organism evidence="1 2">
    <name type="scientific">Clitoria ternatea</name>
    <name type="common">Butterfly pea</name>
    <dbReference type="NCBI Taxonomy" id="43366"/>
    <lineage>
        <taxon>Eukaryota</taxon>
        <taxon>Viridiplantae</taxon>
        <taxon>Streptophyta</taxon>
        <taxon>Embryophyta</taxon>
        <taxon>Tracheophyta</taxon>
        <taxon>Spermatophyta</taxon>
        <taxon>Magnoliopsida</taxon>
        <taxon>eudicotyledons</taxon>
        <taxon>Gunneridae</taxon>
        <taxon>Pentapetalae</taxon>
        <taxon>rosids</taxon>
        <taxon>fabids</taxon>
        <taxon>Fabales</taxon>
        <taxon>Fabaceae</taxon>
        <taxon>Papilionoideae</taxon>
        <taxon>50 kb inversion clade</taxon>
        <taxon>NPAAA clade</taxon>
        <taxon>indigoferoid/millettioid clade</taxon>
        <taxon>Phaseoleae</taxon>
        <taxon>Clitoria</taxon>
    </lineage>
</organism>
<accession>A0AAN9PII3</accession>
<protein>
    <submittedName>
        <fullName evidence="1">Uncharacterized protein</fullName>
    </submittedName>
</protein>
<dbReference type="EMBL" id="JAYKXN010000003">
    <property type="protein sequence ID" value="KAK7300665.1"/>
    <property type="molecule type" value="Genomic_DNA"/>
</dbReference>
<comment type="caution">
    <text evidence="1">The sequence shown here is derived from an EMBL/GenBank/DDBJ whole genome shotgun (WGS) entry which is preliminary data.</text>
</comment>
<evidence type="ECO:0000313" key="2">
    <source>
        <dbReference type="Proteomes" id="UP001359559"/>
    </source>
</evidence>
<dbReference type="Proteomes" id="UP001359559">
    <property type="component" value="Unassembled WGS sequence"/>
</dbReference>